<dbReference type="Gene3D" id="3.30.1330.120">
    <property type="entry name" value="2-methylcitrate dehydratase PrpD"/>
    <property type="match status" value="1"/>
</dbReference>
<name>A0A839TP52_9BACL</name>
<feature type="domain" description="MmgE/PrpD C-terminal" evidence="3">
    <location>
        <begin position="274"/>
        <end position="436"/>
    </location>
</feature>
<dbReference type="InterPro" id="IPR042183">
    <property type="entry name" value="MmgE/PrpD_sf_1"/>
</dbReference>
<proteinExistence type="inferred from homology"/>
<sequence>MKVTSENVHTISQRLAKWVESLRYEDLPMEVIERTKLLILDQLGVQLMGSTLPNVQPVRRLADSIKAVPESTISQGSVRTNAATAAYVNGTFGHSCEYDDAHMLAWHSSSAVIPAALALAERENASGKELITAVLTGVQVMCILGTAMGQAMQTVGWHGSKVMGVFGAAAAAGKILKLTPFELAHAFGIAASDAGGTMEYDQSGGEVKRLHAGSASRSGLEAALLARSGFTGPSTIFEGQRGIFKNFGGTEEPQRLEDAWNHWHILDTIFRFFPGVGTVHAPLEAVLHLREENDIDWRGIKKIRIGLDSFAIGHGASITRPTDAISAQFSLGFGIGLQFISGQNSPHDYFDQSRWEDPDILSIIDLIETYAIQIPEGDPALSANVEIIMKDGRGYERYQRGFRGHPVSPATSKDIQDKFYKNLTRVSSAMRATDILDSVMSIERMDRVHRLTGLLSSNPNH</sequence>
<organism evidence="4 5">
    <name type="scientific">Paenibacillus rhizosphaerae</name>
    <dbReference type="NCBI Taxonomy" id="297318"/>
    <lineage>
        <taxon>Bacteria</taxon>
        <taxon>Bacillati</taxon>
        <taxon>Bacillota</taxon>
        <taxon>Bacilli</taxon>
        <taxon>Bacillales</taxon>
        <taxon>Paenibacillaceae</taxon>
        <taxon>Paenibacillus</taxon>
    </lineage>
</organism>
<dbReference type="Pfam" id="PF03972">
    <property type="entry name" value="MmgE_PrpD_N"/>
    <property type="match status" value="1"/>
</dbReference>
<protein>
    <submittedName>
        <fullName evidence="4">2-methylcitrate dehydratase PrpD</fullName>
    </submittedName>
</protein>
<dbReference type="AlphaFoldDB" id="A0A839TP52"/>
<dbReference type="Gene3D" id="1.10.4100.10">
    <property type="entry name" value="2-methylcitrate dehydratase PrpD"/>
    <property type="match status" value="1"/>
</dbReference>
<evidence type="ECO:0000313" key="4">
    <source>
        <dbReference type="EMBL" id="MBB3128545.1"/>
    </source>
</evidence>
<evidence type="ECO:0000259" key="3">
    <source>
        <dbReference type="Pfam" id="PF19305"/>
    </source>
</evidence>
<dbReference type="InterPro" id="IPR042188">
    <property type="entry name" value="MmgE/PrpD_sf_2"/>
</dbReference>
<gene>
    <name evidence="4" type="ORF">FHS19_003199</name>
</gene>
<dbReference type="GO" id="GO:0016829">
    <property type="term" value="F:lyase activity"/>
    <property type="evidence" value="ECO:0007669"/>
    <property type="project" value="InterPro"/>
</dbReference>
<dbReference type="EMBL" id="JACHXJ010000002">
    <property type="protein sequence ID" value="MBB3128545.1"/>
    <property type="molecule type" value="Genomic_DNA"/>
</dbReference>
<dbReference type="Pfam" id="PF19305">
    <property type="entry name" value="MmgE_PrpD_C"/>
    <property type="match status" value="1"/>
</dbReference>
<evidence type="ECO:0000256" key="1">
    <source>
        <dbReference type="ARBA" id="ARBA00006174"/>
    </source>
</evidence>
<dbReference type="InterPro" id="IPR005656">
    <property type="entry name" value="MmgE_PrpD"/>
</dbReference>
<comment type="similarity">
    <text evidence="1">Belongs to the PrpD family.</text>
</comment>
<dbReference type="PANTHER" id="PTHR16943">
    <property type="entry name" value="2-METHYLCITRATE DEHYDRATASE-RELATED"/>
    <property type="match status" value="1"/>
</dbReference>
<dbReference type="PANTHER" id="PTHR16943:SF8">
    <property type="entry name" value="2-METHYLCITRATE DEHYDRATASE"/>
    <property type="match status" value="1"/>
</dbReference>
<dbReference type="RefSeq" id="WP_183582706.1">
    <property type="nucleotide sequence ID" value="NZ_JACHXJ010000002.1"/>
</dbReference>
<dbReference type="Proteomes" id="UP000517523">
    <property type="component" value="Unassembled WGS sequence"/>
</dbReference>
<dbReference type="InterPro" id="IPR036148">
    <property type="entry name" value="MmgE/PrpD_sf"/>
</dbReference>
<comment type="caution">
    <text evidence="4">The sequence shown here is derived from an EMBL/GenBank/DDBJ whole genome shotgun (WGS) entry which is preliminary data.</text>
</comment>
<dbReference type="InterPro" id="IPR045337">
    <property type="entry name" value="MmgE_PrpD_C"/>
</dbReference>
<dbReference type="SUPFAM" id="SSF103378">
    <property type="entry name" value="2-methylcitrate dehydratase PrpD"/>
    <property type="match status" value="1"/>
</dbReference>
<evidence type="ECO:0000313" key="5">
    <source>
        <dbReference type="Proteomes" id="UP000517523"/>
    </source>
</evidence>
<dbReference type="InterPro" id="IPR045336">
    <property type="entry name" value="MmgE_PrpD_N"/>
</dbReference>
<evidence type="ECO:0000259" key="2">
    <source>
        <dbReference type="Pfam" id="PF03972"/>
    </source>
</evidence>
<reference evidence="4 5" key="1">
    <citation type="submission" date="2020-08" db="EMBL/GenBank/DDBJ databases">
        <title>Genomic Encyclopedia of Type Strains, Phase III (KMG-III): the genomes of soil and plant-associated and newly described type strains.</title>
        <authorList>
            <person name="Whitman W."/>
        </authorList>
    </citation>
    <scope>NUCLEOTIDE SEQUENCE [LARGE SCALE GENOMIC DNA]</scope>
    <source>
        <strain evidence="4 5">CECT 5831</strain>
    </source>
</reference>
<accession>A0A839TP52</accession>
<feature type="domain" description="MmgE/PrpD N-terminal" evidence="2">
    <location>
        <begin position="13"/>
        <end position="254"/>
    </location>
</feature>